<dbReference type="PANTHER" id="PTHR30461:SF25">
    <property type="entry name" value="RESOLVASE-RELATED"/>
    <property type="match status" value="1"/>
</dbReference>
<dbReference type="InterPro" id="IPR050639">
    <property type="entry name" value="SSR_resolvase"/>
</dbReference>
<evidence type="ECO:0000256" key="3">
    <source>
        <dbReference type="ARBA" id="ARBA00023172"/>
    </source>
</evidence>
<accession>A0A2X1ZRT2</accession>
<dbReference type="PANTHER" id="PTHR30461">
    <property type="entry name" value="DNA-INVERTASE FROM LAMBDOID PROPHAGE"/>
    <property type="match status" value="1"/>
</dbReference>
<dbReference type="PROSITE" id="PS00397">
    <property type="entry name" value="RECOMBINASES_1"/>
    <property type="match status" value="1"/>
</dbReference>
<dbReference type="InterPro" id="IPR006119">
    <property type="entry name" value="Resolv_N"/>
</dbReference>
<dbReference type="PROSITE" id="PS00398">
    <property type="entry name" value="RECOMBINASES_2"/>
    <property type="match status" value="1"/>
</dbReference>
<proteinExistence type="predicted"/>
<dbReference type="Proteomes" id="UP000251647">
    <property type="component" value="Unassembled WGS sequence"/>
</dbReference>
<keyword evidence="2" id="KW-0238">DNA-binding</keyword>
<gene>
    <name evidence="7" type="primary">bin3_3</name>
    <name evidence="7" type="ORF">NCTC11647_04351</name>
</gene>
<dbReference type="GO" id="GO:0015074">
    <property type="term" value="P:DNA integration"/>
    <property type="evidence" value="ECO:0007669"/>
    <property type="project" value="UniProtKB-KW"/>
</dbReference>
<evidence type="ECO:0000256" key="5">
    <source>
        <dbReference type="PROSITE-ProRule" id="PRU10137"/>
    </source>
</evidence>
<evidence type="ECO:0000256" key="1">
    <source>
        <dbReference type="ARBA" id="ARBA00022908"/>
    </source>
</evidence>
<sequence length="225" mass="25655">MAHLIGSLFKCHMGLDLYIFGYLRASTADQDAKRAKSILSSFISDKGLRIASWYIENESGTSLQRPELLHLLEDAAIGDAILIEQIDRLSRLDEASWFKLKEMLHEKELKVISLDLPTSHIALSPQITDEFTGSMIKAINNMMMDMLAAIARKDYQDRRRRQAEGIKKAKAEGKYKGRRPNLELHDKIYQLRVVNRLSISDTAKLTNVSNRTVIRVAKKLIRENS</sequence>
<dbReference type="Pfam" id="PF00239">
    <property type="entry name" value="Resolvase"/>
    <property type="match status" value="1"/>
</dbReference>
<evidence type="ECO:0000256" key="4">
    <source>
        <dbReference type="PIRSR" id="PIRSR606118-50"/>
    </source>
</evidence>
<dbReference type="SMART" id="SM00857">
    <property type="entry name" value="Resolvase"/>
    <property type="match status" value="1"/>
</dbReference>
<keyword evidence="3" id="KW-0233">DNA recombination</keyword>
<dbReference type="Gene3D" id="3.40.50.1390">
    <property type="entry name" value="Resolvase, N-terminal catalytic domain"/>
    <property type="match status" value="1"/>
</dbReference>
<evidence type="ECO:0000259" key="6">
    <source>
        <dbReference type="PROSITE" id="PS51736"/>
    </source>
</evidence>
<feature type="active site" description="O-(5'-phospho-DNA)-serine intermediate" evidence="4 5">
    <location>
        <position position="26"/>
    </location>
</feature>
<protein>
    <submittedName>
        <fullName evidence="7">Transposon Tn552 DNA-invertase bin3</fullName>
    </submittedName>
</protein>
<name>A0A2X1ZRT2_PHODM</name>
<organism evidence="7 8">
    <name type="scientific">Photobacterium damselae</name>
    <dbReference type="NCBI Taxonomy" id="38293"/>
    <lineage>
        <taxon>Bacteria</taxon>
        <taxon>Pseudomonadati</taxon>
        <taxon>Pseudomonadota</taxon>
        <taxon>Gammaproteobacteria</taxon>
        <taxon>Vibrionales</taxon>
        <taxon>Vibrionaceae</taxon>
        <taxon>Photobacterium</taxon>
    </lineage>
</organism>
<feature type="domain" description="Resolvase/invertase-type recombinase catalytic" evidence="6">
    <location>
        <begin position="18"/>
        <end position="173"/>
    </location>
</feature>
<dbReference type="EMBL" id="UATL01000008">
    <property type="protein sequence ID" value="SPY46006.1"/>
    <property type="molecule type" value="Genomic_DNA"/>
</dbReference>
<reference evidence="7 8" key="1">
    <citation type="submission" date="2018-06" db="EMBL/GenBank/DDBJ databases">
        <authorList>
            <consortium name="Pathogen Informatics"/>
            <person name="Doyle S."/>
        </authorList>
    </citation>
    <scope>NUCLEOTIDE SEQUENCE [LARGE SCALE GENOMIC DNA]</scope>
    <source>
        <strain evidence="7 8">NCTC11647</strain>
    </source>
</reference>
<dbReference type="AlphaFoldDB" id="A0A2X1ZRT2"/>
<evidence type="ECO:0000313" key="8">
    <source>
        <dbReference type="Proteomes" id="UP000251647"/>
    </source>
</evidence>
<dbReference type="CDD" id="cd03767">
    <property type="entry name" value="SR_Res_par"/>
    <property type="match status" value="1"/>
</dbReference>
<dbReference type="FunFam" id="3.40.50.1390:FF:000010">
    <property type="entry name" value="Recombinase resolvase family"/>
    <property type="match status" value="1"/>
</dbReference>
<dbReference type="GO" id="GO:0000150">
    <property type="term" value="F:DNA strand exchange activity"/>
    <property type="evidence" value="ECO:0007669"/>
    <property type="project" value="InterPro"/>
</dbReference>
<evidence type="ECO:0000256" key="2">
    <source>
        <dbReference type="ARBA" id="ARBA00023125"/>
    </source>
</evidence>
<dbReference type="InterPro" id="IPR036162">
    <property type="entry name" value="Resolvase-like_N_sf"/>
</dbReference>
<dbReference type="SUPFAM" id="SSF53041">
    <property type="entry name" value="Resolvase-like"/>
    <property type="match status" value="1"/>
</dbReference>
<dbReference type="InterPro" id="IPR006118">
    <property type="entry name" value="Recombinase_CS"/>
</dbReference>
<keyword evidence="1" id="KW-0229">DNA integration</keyword>
<evidence type="ECO:0000313" key="7">
    <source>
        <dbReference type="EMBL" id="SPY46006.1"/>
    </source>
</evidence>
<dbReference type="GO" id="GO:0003677">
    <property type="term" value="F:DNA binding"/>
    <property type="evidence" value="ECO:0007669"/>
    <property type="project" value="UniProtKB-KW"/>
</dbReference>
<dbReference type="PROSITE" id="PS51736">
    <property type="entry name" value="RECOMBINASES_3"/>
    <property type="match status" value="1"/>
</dbReference>